<comment type="cofactor">
    <cofactor evidence="1">
        <name>Mg(2+)</name>
        <dbReference type="ChEBI" id="CHEBI:18420"/>
    </cofactor>
</comment>
<organism evidence="4 5">
    <name type="scientific">Arsenicicoccus piscis</name>
    <dbReference type="NCBI Taxonomy" id="673954"/>
    <lineage>
        <taxon>Bacteria</taxon>
        <taxon>Bacillati</taxon>
        <taxon>Actinomycetota</taxon>
        <taxon>Actinomycetes</taxon>
        <taxon>Micrococcales</taxon>
        <taxon>Intrasporangiaceae</taxon>
        <taxon>Arsenicicoccus</taxon>
    </lineage>
</organism>
<feature type="domain" description="DAGKc" evidence="3">
    <location>
        <begin position="8"/>
        <end position="150"/>
    </location>
</feature>
<dbReference type="RefSeq" id="WP_284284785.1">
    <property type="nucleotide sequence ID" value="NZ_BSUJ01000001.1"/>
</dbReference>
<dbReference type="SMART" id="SM00046">
    <property type="entry name" value="DAGKc"/>
    <property type="match status" value="1"/>
</dbReference>
<name>A0ABQ6HRZ5_9MICO</name>
<dbReference type="Proteomes" id="UP001157109">
    <property type="component" value="Unassembled WGS sequence"/>
</dbReference>
<protein>
    <recommendedName>
        <fullName evidence="3">DAGKc domain-containing protein</fullName>
    </recommendedName>
</protein>
<dbReference type="SUPFAM" id="SSF111331">
    <property type="entry name" value="NAD kinase/diacylglycerol kinase-like"/>
    <property type="match status" value="1"/>
</dbReference>
<dbReference type="InterPro" id="IPR001206">
    <property type="entry name" value="Diacylglycerol_kinase_cat_dom"/>
</dbReference>
<dbReference type="PROSITE" id="PS50146">
    <property type="entry name" value="DAGK"/>
    <property type="match status" value="1"/>
</dbReference>
<gene>
    <name evidence="4" type="ORF">GCM10025862_31380</name>
</gene>
<dbReference type="EMBL" id="BSUJ01000001">
    <property type="protein sequence ID" value="GMA21117.1"/>
    <property type="molecule type" value="Genomic_DNA"/>
</dbReference>
<dbReference type="PANTHER" id="PTHR12358">
    <property type="entry name" value="SPHINGOSINE KINASE"/>
    <property type="match status" value="1"/>
</dbReference>
<evidence type="ECO:0000256" key="2">
    <source>
        <dbReference type="ARBA" id="ARBA00005983"/>
    </source>
</evidence>
<dbReference type="InterPro" id="IPR017438">
    <property type="entry name" value="ATP-NAD_kinase_N"/>
</dbReference>
<evidence type="ECO:0000313" key="5">
    <source>
        <dbReference type="Proteomes" id="UP001157109"/>
    </source>
</evidence>
<sequence>MDEPARPTTDERVAIVLNPSKPGAAEARGLVEAAVRARGFEPVVHLTTVAEPGATQAREALQGDCTAIVVVGGDGTVREVVHALVDSPRRVPLGIVPLGTANLFARNLSLAIPHRAMSRGGRRRQVEHAIQVALDGATTAVDVGVARFGEPTERHLFLVVAGIGWDAETVLATRPELKQRIGWGPTSRRGCAGWAVGACR</sequence>
<reference evidence="5" key="1">
    <citation type="journal article" date="2019" name="Int. J. Syst. Evol. Microbiol.">
        <title>The Global Catalogue of Microorganisms (GCM) 10K type strain sequencing project: providing services to taxonomists for standard genome sequencing and annotation.</title>
        <authorList>
            <consortium name="The Broad Institute Genomics Platform"/>
            <consortium name="The Broad Institute Genome Sequencing Center for Infectious Disease"/>
            <person name="Wu L."/>
            <person name="Ma J."/>
        </authorList>
    </citation>
    <scope>NUCLEOTIDE SEQUENCE [LARGE SCALE GENOMIC DNA]</scope>
    <source>
        <strain evidence="5">NBRC 105830</strain>
    </source>
</reference>
<dbReference type="Gene3D" id="3.40.50.10330">
    <property type="entry name" value="Probable inorganic polyphosphate/atp-NAD kinase, domain 1"/>
    <property type="match status" value="1"/>
</dbReference>
<comment type="caution">
    <text evidence="4">The sequence shown here is derived from an EMBL/GenBank/DDBJ whole genome shotgun (WGS) entry which is preliminary data.</text>
</comment>
<evidence type="ECO:0000256" key="1">
    <source>
        <dbReference type="ARBA" id="ARBA00001946"/>
    </source>
</evidence>
<dbReference type="Pfam" id="PF00781">
    <property type="entry name" value="DAGK_cat"/>
    <property type="match status" value="1"/>
</dbReference>
<evidence type="ECO:0000259" key="3">
    <source>
        <dbReference type="PROSITE" id="PS50146"/>
    </source>
</evidence>
<evidence type="ECO:0000313" key="4">
    <source>
        <dbReference type="EMBL" id="GMA21117.1"/>
    </source>
</evidence>
<dbReference type="InterPro" id="IPR016064">
    <property type="entry name" value="NAD/diacylglycerol_kinase_sf"/>
</dbReference>
<keyword evidence="5" id="KW-1185">Reference proteome</keyword>
<proteinExistence type="inferred from homology"/>
<comment type="similarity">
    <text evidence="2">Belongs to the diacylglycerol/lipid kinase family.</text>
</comment>
<dbReference type="InterPro" id="IPR050187">
    <property type="entry name" value="Lipid_Phosphate_FormReg"/>
</dbReference>
<accession>A0ABQ6HRZ5</accession>
<dbReference type="PANTHER" id="PTHR12358:SF54">
    <property type="entry name" value="SPHINGOSINE KINASE RELATED PROTEIN"/>
    <property type="match status" value="1"/>
</dbReference>